<name>A0A2P2P767_RHIMU</name>
<protein>
    <submittedName>
        <fullName evidence="1">Uncharacterized protein</fullName>
    </submittedName>
</protein>
<evidence type="ECO:0000313" key="1">
    <source>
        <dbReference type="EMBL" id="MBX50588.1"/>
    </source>
</evidence>
<organism evidence="1">
    <name type="scientific">Rhizophora mucronata</name>
    <name type="common">Asiatic mangrove</name>
    <dbReference type="NCBI Taxonomy" id="61149"/>
    <lineage>
        <taxon>Eukaryota</taxon>
        <taxon>Viridiplantae</taxon>
        <taxon>Streptophyta</taxon>
        <taxon>Embryophyta</taxon>
        <taxon>Tracheophyta</taxon>
        <taxon>Spermatophyta</taxon>
        <taxon>Magnoliopsida</taxon>
        <taxon>eudicotyledons</taxon>
        <taxon>Gunneridae</taxon>
        <taxon>Pentapetalae</taxon>
        <taxon>rosids</taxon>
        <taxon>fabids</taxon>
        <taxon>Malpighiales</taxon>
        <taxon>Rhizophoraceae</taxon>
        <taxon>Rhizophora</taxon>
    </lineage>
</organism>
<sequence>MFSGAFISSEALQFQFFHAIHPILQFEPICHLIDFLPC</sequence>
<reference evidence="1" key="1">
    <citation type="submission" date="2018-02" db="EMBL/GenBank/DDBJ databases">
        <title>Rhizophora mucronata_Transcriptome.</title>
        <authorList>
            <person name="Meera S.P."/>
            <person name="Sreeshan A."/>
            <person name="Augustine A."/>
        </authorList>
    </citation>
    <scope>NUCLEOTIDE SEQUENCE</scope>
    <source>
        <tissue evidence="1">Leaf</tissue>
    </source>
</reference>
<dbReference type="EMBL" id="GGEC01070104">
    <property type="protein sequence ID" value="MBX50588.1"/>
    <property type="molecule type" value="Transcribed_RNA"/>
</dbReference>
<proteinExistence type="predicted"/>
<dbReference type="AlphaFoldDB" id="A0A2P2P767"/>
<accession>A0A2P2P767</accession>